<dbReference type="STRING" id="526218.Sterm_3594"/>
<dbReference type="HOGENOM" id="CLU_130342_0_0_0"/>
<dbReference type="AlphaFoldDB" id="D1ARE2"/>
<dbReference type="eggNOG" id="ENOG5032X4J">
    <property type="taxonomic scope" value="Bacteria"/>
</dbReference>
<reference evidence="1 2" key="2">
    <citation type="journal article" date="2010" name="Stand. Genomic Sci.">
        <title>Complete genome sequence of Sebaldella termitidis type strain (NCTC 11300).</title>
        <authorList>
            <person name="Harmon-Smith M."/>
            <person name="Celia L."/>
            <person name="Chertkov O."/>
            <person name="Lapidus A."/>
            <person name="Copeland A."/>
            <person name="Glavina Del Rio T."/>
            <person name="Nolan M."/>
            <person name="Lucas S."/>
            <person name="Tice H."/>
            <person name="Cheng J.F."/>
            <person name="Han C."/>
            <person name="Detter J.C."/>
            <person name="Bruce D."/>
            <person name="Goodwin L."/>
            <person name="Pitluck S."/>
            <person name="Pati A."/>
            <person name="Liolios K."/>
            <person name="Ivanova N."/>
            <person name="Mavromatis K."/>
            <person name="Mikhailova N."/>
            <person name="Chen A."/>
            <person name="Palaniappan K."/>
            <person name="Land M."/>
            <person name="Hauser L."/>
            <person name="Chang Y.J."/>
            <person name="Jeffries C.D."/>
            <person name="Brettin T."/>
            <person name="Goker M."/>
            <person name="Beck B."/>
            <person name="Bristow J."/>
            <person name="Eisen J.A."/>
            <person name="Markowitz V."/>
            <person name="Hugenholtz P."/>
            <person name="Kyrpides N.C."/>
            <person name="Klenk H.P."/>
            <person name="Chen F."/>
        </authorList>
    </citation>
    <scope>NUCLEOTIDE SEQUENCE [LARGE SCALE GENOMIC DNA]</scope>
    <source>
        <strain evidence="2">ATCC 33386 / NCTC 11300</strain>
    </source>
</reference>
<accession>D1ARE2</accession>
<dbReference type="KEGG" id="str:Sterm_3594"/>
<sequence>MKFTLNDTNGINGIERIDLREIINVFGTPNERKIERDSELKDFKVSFLYSEIDLEIFYRVNYYVEKDQAEYHSLSFIVNELYLDRGLTIKSGEDMRTILEKVEYYHKISHKDFEFEHEEDQYDGSYEFTNLNLTVYFEKDGTVGYLDDIFVDLPYEDDPEVPSLEEILYME</sequence>
<keyword evidence="2" id="KW-1185">Reference proteome</keyword>
<evidence type="ECO:0000313" key="1">
    <source>
        <dbReference type="EMBL" id="ACZ10428.1"/>
    </source>
</evidence>
<reference evidence="2" key="1">
    <citation type="submission" date="2009-09" db="EMBL/GenBank/DDBJ databases">
        <title>The complete chromosome of Sebaldella termitidis ATCC 33386.</title>
        <authorList>
            <consortium name="US DOE Joint Genome Institute (JGI-PGF)"/>
            <person name="Lucas S."/>
            <person name="Copeland A."/>
            <person name="Lapidus A."/>
            <person name="Glavina del Rio T."/>
            <person name="Dalin E."/>
            <person name="Tice H."/>
            <person name="Bruce D."/>
            <person name="Goodwin L."/>
            <person name="Pitluck S."/>
            <person name="Kyrpides N."/>
            <person name="Mavromatis K."/>
            <person name="Ivanova N."/>
            <person name="Mikhailova N."/>
            <person name="Sims D."/>
            <person name="Meincke L."/>
            <person name="Brettin T."/>
            <person name="Detter J.C."/>
            <person name="Han C."/>
            <person name="Larimer F."/>
            <person name="Land M."/>
            <person name="Hauser L."/>
            <person name="Markowitz V."/>
            <person name="Cheng J.F."/>
            <person name="Hugenholtz P."/>
            <person name="Woyke T."/>
            <person name="Wu D."/>
            <person name="Eisen J.A."/>
        </authorList>
    </citation>
    <scope>NUCLEOTIDE SEQUENCE [LARGE SCALE GENOMIC DNA]</scope>
    <source>
        <strain evidence="2">ATCC 33386 / NCTC 11300</strain>
    </source>
</reference>
<organism evidence="1 2">
    <name type="scientific">Sebaldella termitidis (strain ATCC 33386 / NCTC 11300)</name>
    <dbReference type="NCBI Taxonomy" id="526218"/>
    <lineage>
        <taxon>Bacteria</taxon>
        <taxon>Fusobacteriati</taxon>
        <taxon>Fusobacteriota</taxon>
        <taxon>Fusobacteriia</taxon>
        <taxon>Fusobacteriales</taxon>
        <taxon>Leptotrichiaceae</taxon>
        <taxon>Sebaldella</taxon>
    </lineage>
</organism>
<name>D1ARE2_SEBTE</name>
<evidence type="ECO:0000313" key="2">
    <source>
        <dbReference type="Proteomes" id="UP000000845"/>
    </source>
</evidence>
<dbReference type="Proteomes" id="UP000000845">
    <property type="component" value="Chromosome"/>
</dbReference>
<proteinExistence type="predicted"/>
<dbReference type="RefSeq" id="WP_012863010.1">
    <property type="nucleotide sequence ID" value="NC_013517.1"/>
</dbReference>
<dbReference type="EMBL" id="CP001739">
    <property type="protein sequence ID" value="ACZ10428.1"/>
    <property type="molecule type" value="Genomic_DNA"/>
</dbReference>
<gene>
    <name evidence="1" type="ordered locus">Sterm_3594</name>
</gene>
<protein>
    <submittedName>
        <fullName evidence="1">Uncharacterized protein</fullName>
    </submittedName>
</protein>